<dbReference type="AlphaFoldDB" id="A0A7J9UVW1"/>
<proteinExistence type="predicted"/>
<reference evidence="1 2" key="1">
    <citation type="submission" date="2019-10" db="EMBL/GenBank/DDBJ databases">
        <title>Georgenia wutianyii sp. nov. and Georgenia yuyongxinii sp. nov. isolated from plateau pika (Ochotona curzoniae) in the Qinghai-Tibet plateau of China.</title>
        <authorList>
            <person name="Tian Z."/>
        </authorList>
    </citation>
    <scope>NUCLEOTIDE SEQUENCE [LARGE SCALE GENOMIC DNA]</scope>
    <source>
        <strain evidence="1 2">JCM 15130</strain>
    </source>
</reference>
<dbReference type="EMBL" id="WHPD01001885">
    <property type="protein sequence ID" value="MPV88751.1"/>
    <property type="molecule type" value="Genomic_DNA"/>
</dbReference>
<organism evidence="1 2">
    <name type="scientific">Georgenia ruanii</name>
    <dbReference type="NCBI Taxonomy" id="348442"/>
    <lineage>
        <taxon>Bacteria</taxon>
        <taxon>Bacillati</taxon>
        <taxon>Actinomycetota</taxon>
        <taxon>Actinomycetes</taxon>
        <taxon>Micrococcales</taxon>
        <taxon>Bogoriellaceae</taxon>
        <taxon>Georgenia</taxon>
    </lineage>
</organism>
<dbReference type="InterPro" id="IPR007061">
    <property type="entry name" value="MST-like"/>
</dbReference>
<accession>A0A7J9UVW1</accession>
<keyword evidence="2" id="KW-1185">Reference proteome</keyword>
<dbReference type="InterPro" id="IPR034660">
    <property type="entry name" value="DinB/YfiT-like"/>
</dbReference>
<dbReference type="Gene3D" id="1.20.120.450">
    <property type="entry name" value="dinb family like domain"/>
    <property type="match status" value="1"/>
</dbReference>
<dbReference type="Pfam" id="PF04978">
    <property type="entry name" value="MST"/>
    <property type="match status" value="1"/>
</dbReference>
<comment type="caution">
    <text evidence="1">The sequence shown here is derived from an EMBL/GenBank/DDBJ whole genome shotgun (WGS) entry which is preliminary data.</text>
</comment>
<gene>
    <name evidence="1" type="ORF">GB882_08735</name>
</gene>
<dbReference type="SUPFAM" id="SSF109854">
    <property type="entry name" value="DinB/YfiT-like putative metalloenzymes"/>
    <property type="match status" value="1"/>
</dbReference>
<sequence>MLRDYLQFSRDALLWKLDGLSERDLRMPRTATGTNLIGIVKHMANVEIGYFGDTFGREWPTPGERISDDEFEADPQADWYATESESCDEIIGLYRRVWTFADATIDELPLDAHGRVPWWGEERNPVTLGRIMVHVLVDLTRHVGQADILREGIDGAAGLRVEAPNLPDQQDWPAYVAKLTLLAQRF</sequence>
<dbReference type="Proteomes" id="UP000429644">
    <property type="component" value="Unassembled WGS sequence"/>
</dbReference>
<name>A0A7J9UVW1_9MICO</name>
<evidence type="ECO:0000313" key="1">
    <source>
        <dbReference type="EMBL" id="MPV88751.1"/>
    </source>
</evidence>
<evidence type="ECO:0000313" key="2">
    <source>
        <dbReference type="Proteomes" id="UP000429644"/>
    </source>
</evidence>
<protein>
    <submittedName>
        <fullName evidence="1">DUF664 domain-containing protein</fullName>
    </submittedName>
</protein>